<feature type="compositionally biased region" description="Basic and acidic residues" evidence="1">
    <location>
        <begin position="84"/>
        <end position="94"/>
    </location>
</feature>
<dbReference type="AlphaFoldDB" id="K9W5Q3"/>
<evidence type="ECO:0000256" key="2">
    <source>
        <dbReference type="SAM" id="SignalP"/>
    </source>
</evidence>
<sequence>MKFPLLAVGWLSCSVLLILSSLTDSASAQCVQADVSVQYNISGSKLPTDRSNNVDMQSQKPCSGNASVTTGVQGNEGGRGRVTQRREVRHRIEGGSDNGTGVSGSTVSVKSNVGIDVYNPADNFNY</sequence>
<keyword evidence="2" id="KW-0732">Signal</keyword>
<dbReference type="eggNOG" id="ENOG5032YP2">
    <property type="taxonomic scope" value="Bacteria"/>
</dbReference>
<feature type="compositionally biased region" description="Polar residues" evidence="1">
    <location>
        <begin position="44"/>
        <end position="73"/>
    </location>
</feature>
<dbReference type="PATRIC" id="fig|1173022.3.peg.4321"/>
<proteinExistence type="predicted"/>
<evidence type="ECO:0000313" key="4">
    <source>
        <dbReference type="Proteomes" id="UP000010472"/>
    </source>
</evidence>
<dbReference type="Proteomes" id="UP000010472">
    <property type="component" value="Chromosome"/>
</dbReference>
<dbReference type="STRING" id="1173022.Cri9333_4003"/>
<feature type="region of interest" description="Disordered" evidence="1">
    <location>
        <begin position="44"/>
        <end position="105"/>
    </location>
</feature>
<name>K9W5Q3_9CYAN</name>
<dbReference type="EMBL" id="CP003620">
    <property type="protein sequence ID" value="AFZ14810.1"/>
    <property type="molecule type" value="Genomic_DNA"/>
</dbReference>
<evidence type="ECO:0000313" key="3">
    <source>
        <dbReference type="EMBL" id="AFZ14810.1"/>
    </source>
</evidence>
<dbReference type="RefSeq" id="WP_015204910.1">
    <property type="nucleotide sequence ID" value="NC_019753.1"/>
</dbReference>
<dbReference type="OrthoDB" id="574600at2"/>
<dbReference type="KEGG" id="cep:Cri9333_4003"/>
<evidence type="ECO:0000256" key="1">
    <source>
        <dbReference type="SAM" id="MobiDB-lite"/>
    </source>
</evidence>
<reference evidence="3 4" key="1">
    <citation type="submission" date="2012-06" db="EMBL/GenBank/DDBJ databases">
        <title>Finished chromosome of genome of Crinalium epipsammum PCC 9333.</title>
        <authorList>
            <consortium name="US DOE Joint Genome Institute"/>
            <person name="Gugger M."/>
            <person name="Coursin T."/>
            <person name="Rippka R."/>
            <person name="Tandeau De Marsac N."/>
            <person name="Huntemann M."/>
            <person name="Wei C.-L."/>
            <person name="Han J."/>
            <person name="Detter J.C."/>
            <person name="Han C."/>
            <person name="Tapia R."/>
            <person name="Davenport K."/>
            <person name="Daligault H."/>
            <person name="Erkkila T."/>
            <person name="Gu W."/>
            <person name="Munk A.C.C."/>
            <person name="Teshima H."/>
            <person name="Xu Y."/>
            <person name="Chain P."/>
            <person name="Chen A."/>
            <person name="Krypides N."/>
            <person name="Mavromatis K."/>
            <person name="Markowitz V."/>
            <person name="Szeto E."/>
            <person name="Ivanova N."/>
            <person name="Mikhailova N."/>
            <person name="Ovchinnikova G."/>
            <person name="Pagani I."/>
            <person name="Pati A."/>
            <person name="Goodwin L."/>
            <person name="Peters L."/>
            <person name="Pitluck S."/>
            <person name="Woyke T."/>
            <person name="Kerfeld C."/>
        </authorList>
    </citation>
    <scope>NUCLEOTIDE SEQUENCE [LARGE SCALE GENOMIC DNA]</scope>
    <source>
        <strain evidence="3 4">PCC 9333</strain>
    </source>
</reference>
<protein>
    <submittedName>
        <fullName evidence="3">Uncharacterized protein</fullName>
    </submittedName>
</protein>
<feature type="signal peptide" evidence="2">
    <location>
        <begin position="1"/>
        <end position="28"/>
    </location>
</feature>
<dbReference type="HOGENOM" id="CLU_151355_0_0_3"/>
<accession>K9W5Q3</accession>
<feature type="chain" id="PRO_5003937930" evidence="2">
    <location>
        <begin position="29"/>
        <end position="126"/>
    </location>
</feature>
<keyword evidence="4" id="KW-1185">Reference proteome</keyword>
<organism evidence="3 4">
    <name type="scientific">Crinalium epipsammum PCC 9333</name>
    <dbReference type="NCBI Taxonomy" id="1173022"/>
    <lineage>
        <taxon>Bacteria</taxon>
        <taxon>Bacillati</taxon>
        <taxon>Cyanobacteriota</taxon>
        <taxon>Cyanophyceae</taxon>
        <taxon>Gomontiellales</taxon>
        <taxon>Gomontiellaceae</taxon>
        <taxon>Crinalium</taxon>
    </lineage>
</organism>
<gene>
    <name evidence="3" type="ORF">Cri9333_4003</name>
</gene>